<dbReference type="GO" id="GO:0016301">
    <property type="term" value="F:kinase activity"/>
    <property type="evidence" value="ECO:0007669"/>
    <property type="project" value="UniProtKB-KW"/>
</dbReference>
<proteinExistence type="evidence at transcript level"/>
<dbReference type="EMBL" id="AK442264">
    <property type="protein sequence ID" value="BAN66058.1"/>
    <property type="molecule type" value="mRNA"/>
</dbReference>
<dbReference type="InterPro" id="IPR018488">
    <property type="entry name" value="cNMP-bd_CS"/>
</dbReference>
<dbReference type="PROSITE" id="PS00888">
    <property type="entry name" value="CNMP_BINDING_1"/>
    <property type="match status" value="1"/>
</dbReference>
<dbReference type="Pfam" id="PF00027">
    <property type="entry name" value="cNMP_binding"/>
    <property type="match status" value="1"/>
</dbReference>
<dbReference type="GO" id="GO:0005952">
    <property type="term" value="C:cAMP-dependent protein kinase complex"/>
    <property type="evidence" value="ECO:0007669"/>
    <property type="project" value="InterPro"/>
</dbReference>
<name>S6B3K7_BABBO</name>
<dbReference type="InterPro" id="IPR014710">
    <property type="entry name" value="RmlC-like_jellyroll"/>
</dbReference>
<keyword evidence="2" id="KW-0418">Kinase</keyword>
<dbReference type="PRINTS" id="PR00103">
    <property type="entry name" value="CAMPKINASE"/>
</dbReference>
<dbReference type="SUPFAM" id="SSF51206">
    <property type="entry name" value="cAMP-binding domain-like"/>
    <property type="match status" value="1"/>
</dbReference>
<feature type="domain" description="Cyclic nucleotide-binding" evidence="1">
    <location>
        <begin position="1"/>
        <end position="74"/>
    </location>
</feature>
<dbReference type="PANTHER" id="PTHR11635">
    <property type="entry name" value="CAMP-DEPENDENT PROTEIN KINASE REGULATORY CHAIN"/>
    <property type="match status" value="1"/>
</dbReference>
<dbReference type="PANTHER" id="PTHR11635:SF152">
    <property type="entry name" value="CAMP-DEPENDENT PROTEIN KINASE TYPE I REGULATORY SUBUNIT-RELATED"/>
    <property type="match status" value="1"/>
</dbReference>
<dbReference type="InterPro" id="IPR050503">
    <property type="entry name" value="cAMP-dep_PK_reg_su-like"/>
</dbReference>
<evidence type="ECO:0000259" key="1">
    <source>
        <dbReference type="PROSITE" id="PS50042"/>
    </source>
</evidence>
<dbReference type="GO" id="GO:0005829">
    <property type="term" value="C:cytosol"/>
    <property type="evidence" value="ECO:0007669"/>
    <property type="project" value="TreeGrafter"/>
</dbReference>
<dbReference type="VEuPathDB" id="PiroplasmaDB:BBOV_II005430"/>
<gene>
    <name evidence="2" type="primary">BBOV_II005430</name>
</gene>
<dbReference type="InterPro" id="IPR018490">
    <property type="entry name" value="cNMP-bd_dom_sf"/>
</dbReference>
<dbReference type="Gene3D" id="2.60.120.10">
    <property type="entry name" value="Jelly Rolls"/>
    <property type="match status" value="1"/>
</dbReference>
<accession>S6B3K7</accession>
<reference evidence="2" key="1">
    <citation type="journal article" date="2014" name="BMC Genomics">
        <title>The Babesia bovis gene and promoter model: an update from full-length EST analysis.</title>
        <authorList>
            <person name="Yamagishi J."/>
            <person name="Wakaguri H."/>
            <person name="Yokoyama N."/>
            <person name="Yamashita R."/>
            <person name="Suzuki Y."/>
            <person name="Xuan X."/>
            <person name="Igarashi I."/>
        </authorList>
    </citation>
    <scope>NUCLEOTIDE SEQUENCE</scope>
    <source>
        <strain evidence="2">Texas</strain>
    </source>
</reference>
<dbReference type="GO" id="GO:0034236">
    <property type="term" value="F:protein kinase A catalytic subunit binding"/>
    <property type="evidence" value="ECO:0007669"/>
    <property type="project" value="TreeGrafter"/>
</dbReference>
<dbReference type="InterPro" id="IPR000595">
    <property type="entry name" value="cNMP-bd_dom"/>
</dbReference>
<dbReference type="GO" id="GO:0030552">
    <property type="term" value="F:cAMP binding"/>
    <property type="evidence" value="ECO:0007669"/>
    <property type="project" value="TreeGrafter"/>
</dbReference>
<protein>
    <submittedName>
        <fullName evidence="2">cAMP-dependent protein kinase regulatory subunit, putative</fullName>
    </submittedName>
</protein>
<organism evidence="2">
    <name type="scientific">Babesia bovis</name>
    <dbReference type="NCBI Taxonomy" id="5865"/>
    <lineage>
        <taxon>Eukaryota</taxon>
        <taxon>Sar</taxon>
        <taxon>Alveolata</taxon>
        <taxon>Apicomplexa</taxon>
        <taxon>Aconoidasida</taxon>
        <taxon>Piroplasmida</taxon>
        <taxon>Babesiidae</taxon>
        <taxon>Babesia</taxon>
    </lineage>
</organism>
<sequence length="101" mass="11123">MFVDEDIIVEGDKGTSVFVILEGNGEAYCQGKLVKSYSEGGYFGEIAVIAQTPRASTVMDKGKCVVAELERETLCYFAGNQWRNASVTMSRSTKSYWQSST</sequence>
<keyword evidence="2" id="KW-0808">Transferase</keyword>
<evidence type="ECO:0000313" key="2">
    <source>
        <dbReference type="EMBL" id="BAN66058.1"/>
    </source>
</evidence>
<dbReference type="CDD" id="cd00038">
    <property type="entry name" value="CAP_ED"/>
    <property type="match status" value="1"/>
</dbReference>
<dbReference type="PROSITE" id="PS50042">
    <property type="entry name" value="CNMP_BINDING_3"/>
    <property type="match status" value="1"/>
</dbReference>
<dbReference type="GO" id="GO:0004862">
    <property type="term" value="F:cAMP-dependent protein kinase inhibitor activity"/>
    <property type="evidence" value="ECO:0007669"/>
    <property type="project" value="TreeGrafter"/>
</dbReference>
<dbReference type="AlphaFoldDB" id="S6B3K7"/>